<accession>A0AAV7KBL4</accession>
<reference evidence="2 3" key="1">
    <citation type="journal article" date="2023" name="BMC Biol.">
        <title>The compact genome of the sponge Oopsacas minuta (Hexactinellida) is lacking key metazoan core genes.</title>
        <authorList>
            <person name="Santini S."/>
            <person name="Schenkelaars Q."/>
            <person name="Jourda C."/>
            <person name="Duchesne M."/>
            <person name="Belahbib H."/>
            <person name="Rocher C."/>
            <person name="Selva M."/>
            <person name="Riesgo A."/>
            <person name="Vervoort M."/>
            <person name="Leys S.P."/>
            <person name="Kodjabachian L."/>
            <person name="Le Bivic A."/>
            <person name="Borchiellini C."/>
            <person name="Claverie J.M."/>
            <person name="Renard E."/>
        </authorList>
    </citation>
    <scope>NUCLEOTIDE SEQUENCE [LARGE SCALE GENOMIC DNA]</scope>
    <source>
        <strain evidence="2">SPO-2</strain>
    </source>
</reference>
<name>A0AAV7KBL4_9METZ</name>
<evidence type="ECO:0000256" key="1">
    <source>
        <dbReference type="SAM" id="MobiDB-lite"/>
    </source>
</evidence>
<protein>
    <submittedName>
        <fullName evidence="2">Uncharacterized protein</fullName>
    </submittedName>
</protein>
<feature type="region of interest" description="Disordered" evidence="1">
    <location>
        <begin position="155"/>
        <end position="185"/>
    </location>
</feature>
<dbReference type="EMBL" id="JAKMXF010000088">
    <property type="protein sequence ID" value="KAI6658557.1"/>
    <property type="molecule type" value="Genomic_DNA"/>
</dbReference>
<evidence type="ECO:0000313" key="2">
    <source>
        <dbReference type="EMBL" id="KAI6658557.1"/>
    </source>
</evidence>
<keyword evidence="3" id="KW-1185">Reference proteome</keyword>
<dbReference type="Proteomes" id="UP001165289">
    <property type="component" value="Unassembled WGS sequence"/>
</dbReference>
<gene>
    <name evidence="2" type="ORF">LOD99_15357</name>
</gene>
<proteinExistence type="predicted"/>
<sequence length="388" mass="45131">MENILRKQSLKKIVLYKDTVTRKMEESNGTKCQGLMTVTNKHLVYASLQESAFTPNKRWRLNTIHKIHVSDKNSLSFETEDENISFEMEKPNKVLKLVKKQKKKILEKEKKRAPKFNKESRRASLETILGTVVTQGNAPNKMMRRNTSIERVEKHSFDSNHSPIVSTPSRRNMALPPEPIDNPYFNMRGRNMGRSNTDLEPLHETTQRDSFMRYRSLPPVENKPNKSCDAIQTLPIEENYVYSSGMSSSEDDFTDMKSMEDLINERKYKLEKLKRIPTNRPYRTKSVCDLLNGDYVDLTFEKENRKSLNFEQCIYDNLPNSGLYANGSCPFERIPNLQDDDCHYAELEIKSNESGEIHRNEEYSTYSRIDFIATHALEMAKESLRSVC</sequence>
<feature type="compositionally biased region" description="Polar residues" evidence="1">
    <location>
        <begin position="159"/>
        <end position="170"/>
    </location>
</feature>
<evidence type="ECO:0000313" key="3">
    <source>
        <dbReference type="Proteomes" id="UP001165289"/>
    </source>
</evidence>
<organism evidence="2 3">
    <name type="scientific">Oopsacas minuta</name>
    <dbReference type="NCBI Taxonomy" id="111878"/>
    <lineage>
        <taxon>Eukaryota</taxon>
        <taxon>Metazoa</taxon>
        <taxon>Porifera</taxon>
        <taxon>Hexactinellida</taxon>
        <taxon>Hexasterophora</taxon>
        <taxon>Lyssacinosida</taxon>
        <taxon>Leucopsacidae</taxon>
        <taxon>Oopsacas</taxon>
    </lineage>
</organism>
<dbReference type="AlphaFoldDB" id="A0AAV7KBL4"/>
<comment type="caution">
    <text evidence="2">The sequence shown here is derived from an EMBL/GenBank/DDBJ whole genome shotgun (WGS) entry which is preliminary data.</text>
</comment>